<gene>
    <name evidence="13" type="primary">hisE</name>
    <name evidence="14" type="ORF">D2V17_05120</name>
</gene>
<dbReference type="NCBIfam" id="NF001613">
    <property type="entry name" value="PRK00400.1-5"/>
    <property type="match status" value="1"/>
</dbReference>
<dbReference type="GO" id="GO:0005524">
    <property type="term" value="F:ATP binding"/>
    <property type="evidence" value="ECO:0007669"/>
    <property type="project" value="UniProtKB-KW"/>
</dbReference>
<keyword evidence="9 13" id="KW-0547">Nucleotide-binding</keyword>
<accession>A0A3A1P8H9</accession>
<keyword evidence="10 13" id="KW-0378">Hydrolase</keyword>
<evidence type="ECO:0000256" key="1">
    <source>
        <dbReference type="ARBA" id="ARBA00001460"/>
    </source>
</evidence>
<dbReference type="PANTHER" id="PTHR42945:SF9">
    <property type="entry name" value="HISTIDINE BIOSYNTHESIS BIFUNCTIONAL PROTEIN HISIE"/>
    <property type="match status" value="1"/>
</dbReference>
<keyword evidence="7 13" id="KW-0963">Cytoplasm</keyword>
<comment type="subcellular location">
    <subcellularLocation>
        <location evidence="2 13">Cytoplasm</location>
    </subcellularLocation>
</comment>
<keyword evidence="12 13" id="KW-0368">Histidine biosynthesis</keyword>
<dbReference type="RefSeq" id="WP_119592021.1">
    <property type="nucleotide sequence ID" value="NZ_QXFM01000054.1"/>
</dbReference>
<dbReference type="NCBIfam" id="NF001611">
    <property type="entry name" value="PRK00400.1-3"/>
    <property type="match status" value="1"/>
</dbReference>
<evidence type="ECO:0000256" key="8">
    <source>
        <dbReference type="ARBA" id="ARBA00022605"/>
    </source>
</evidence>
<dbReference type="OrthoDB" id="9814738at2"/>
<dbReference type="Pfam" id="PF01503">
    <property type="entry name" value="PRA-PH"/>
    <property type="match status" value="1"/>
</dbReference>
<evidence type="ECO:0000256" key="3">
    <source>
        <dbReference type="ARBA" id="ARBA00005204"/>
    </source>
</evidence>
<organism evidence="14 15">
    <name type="scientific">Aurantiacibacter xanthus</name>
    <dbReference type="NCBI Taxonomy" id="1784712"/>
    <lineage>
        <taxon>Bacteria</taxon>
        <taxon>Pseudomonadati</taxon>
        <taxon>Pseudomonadota</taxon>
        <taxon>Alphaproteobacteria</taxon>
        <taxon>Sphingomonadales</taxon>
        <taxon>Erythrobacteraceae</taxon>
        <taxon>Aurantiacibacter</taxon>
    </lineage>
</organism>
<evidence type="ECO:0000256" key="2">
    <source>
        <dbReference type="ARBA" id="ARBA00004496"/>
    </source>
</evidence>
<proteinExistence type="inferred from homology"/>
<dbReference type="AlphaFoldDB" id="A0A3A1P8H9"/>
<keyword evidence="11 13" id="KW-0067">ATP-binding</keyword>
<evidence type="ECO:0000313" key="14">
    <source>
        <dbReference type="EMBL" id="RIV89901.1"/>
    </source>
</evidence>
<dbReference type="InterPro" id="IPR021130">
    <property type="entry name" value="PRib-ATP_PPHydrolase-like"/>
</dbReference>
<dbReference type="EC" id="3.6.1.31" evidence="5 13"/>
<name>A0A3A1P8H9_9SPHN</name>
<evidence type="ECO:0000256" key="11">
    <source>
        <dbReference type="ARBA" id="ARBA00022840"/>
    </source>
</evidence>
<evidence type="ECO:0000256" key="4">
    <source>
        <dbReference type="ARBA" id="ARBA00009392"/>
    </source>
</evidence>
<evidence type="ECO:0000256" key="9">
    <source>
        <dbReference type="ARBA" id="ARBA00022741"/>
    </source>
</evidence>
<reference evidence="14 15" key="1">
    <citation type="submission" date="2018-08" db="EMBL/GenBank/DDBJ databases">
        <title>Erythrobacter zhengii sp.nov., a bacterium isolated from deep-sea sediment.</title>
        <authorList>
            <person name="Fang C."/>
            <person name="Wu Y.-H."/>
            <person name="Sun C."/>
            <person name="Wang H."/>
            <person name="Cheng H."/>
            <person name="Meng F.-X."/>
            <person name="Wang C.-S."/>
            <person name="Xu X.-W."/>
        </authorList>
    </citation>
    <scope>NUCLEOTIDE SEQUENCE [LARGE SCALE GENOMIC DNA]</scope>
    <source>
        <strain evidence="14 15">CCTCC AB 2015396</strain>
    </source>
</reference>
<comment type="pathway">
    <text evidence="3 13">Amino-acid biosynthesis; L-histidine biosynthesis; L-histidine from 5-phospho-alpha-D-ribose 1-diphosphate: step 2/9.</text>
</comment>
<evidence type="ECO:0000313" key="15">
    <source>
        <dbReference type="Proteomes" id="UP000265366"/>
    </source>
</evidence>
<protein>
    <recommendedName>
        <fullName evidence="6 13">Phosphoribosyl-ATP pyrophosphatase</fullName>
        <shortName evidence="13">PRA-PH</shortName>
        <ecNumber evidence="5 13">3.6.1.31</ecNumber>
    </recommendedName>
</protein>
<dbReference type="GO" id="GO:0005737">
    <property type="term" value="C:cytoplasm"/>
    <property type="evidence" value="ECO:0007669"/>
    <property type="project" value="UniProtKB-SubCell"/>
</dbReference>
<evidence type="ECO:0000256" key="6">
    <source>
        <dbReference type="ARBA" id="ARBA00013336"/>
    </source>
</evidence>
<sequence>MDTLTRLEQTIATRRAASPDESYVAKLHARGLEKIAQKVGEEGVETVIAALAGERQELIGEAADLLFHLLVLLGAKDVALEEVLAELDRREGMSGLAEKAARSE</sequence>
<dbReference type="UniPathway" id="UPA00031">
    <property type="reaction ID" value="UER00007"/>
</dbReference>
<dbReference type="Proteomes" id="UP000265366">
    <property type="component" value="Unassembled WGS sequence"/>
</dbReference>
<comment type="similarity">
    <text evidence="4 13">Belongs to the PRA-PH family.</text>
</comment>
<dbReference type="Gene3D" id="1.10.287.1080">
    <property type="entry name" value="MazG-like"/>
    <property type="match status" value="1"/>
</dbReference>
<keyword evidence="15" id="KW-1185">Reference proteome</keyword>
<dbReference type="EMBL" id="QXFM01000054">
    <property type="protein sequence ID" value="RIV89901.1"/>
    <property type="molecule type" value="Genomic_DNA"/>
</dbReference>
<dbReference type="SUPFAM" id="SSF101386">
    <property type="entry name" value="all-alpha NTP pyrophosphatases"/>
    <property type="match status" value="1"/>
</dbReference>
<comment type="catalytic activity">
    <reaction evidence="1 13">
        <text>1-(5-phospho-beta-D-ribosyl)-ATP + H2O = 1-(5-phospho-beta-D-ribosyl)-5'-AMP + diphosphate + H(+)</text>
        <dbReference type="Rhea" id="RHEA:22828"/>
        <dbReference type="ChEBI" id="CHEBI:15377"/>
        <dbReference type="ChEBI" id="CHEBI:15378"/>
        <dbReference type="ChEBI" id="CHEBI:33019"/>
        <dbReference type="ChEBI" id="CHEBI:59457"/>
        <dbReference type="ChEBI" id="CHEBI:73183"/>
        <dbReference type="EC" id="3.6.1.31"/>
    </reaction>
</comment>
<evidence type="ECO:0000256" key="5">
    <source>
        <dbReference type="ARBA" id="ARBA00012414"/>
    </source>
</evidence>
<dbReference type="InterPro" id="IPR008179">
    <property type="entry name" value="HisE"/>
</dbReference>
<keyword evidence="8 13" id="KW-0028">Amino-acid biosynthesis</keyword>
<dbReference type="CDD" id="cd11534">
    <property type="entry name" value="NTP-PPase_HisIE_like"/>
    <property type="match status" value="1"/>
</dbReference>
<evidence type="ECO:0000256" key="12">
    <source>
        <dbReference type="ARBA" id="ARBA00023102"/>
    </source>
</evidence>
<dbReference type="GO" id="GO:0000105">
    <property type="term" value="P:L-histidine biosynthetic process"/>
    <property type="evidence" value="ECO:0007669"/>
    <property type="project" value="UniProtKB-UniRule"/>
</dbReference>
<comment type="caution">
    <text evidence="14">The sequence shown here is derived from an EMBL/GenBank/DDBJ whole genome shotgun (WGS) entry which is preliminary data.</text>
</comment>
<evidence type="ECO:0000256" key="10">
    <source>
        <dbReference type="ARBA" id="ARBA00022801"/>
    </source>
</evidence>
<dbReference type="GO" id="GO:0004636">
    <property type="term" value="F:phosphoribosyl-ATP diphosphatase activity"/>
    <property type="evidence" value="ECO:0007669"/>
    <property type="project" value="UniProtKB-UniRule"/>
</dbReference>
<evidence type="ECO:0000256" key="13">
    <source>
        <dbReference type="HAMAP-Rule" id="MF_01020"/>
    </source>
</evidence>
<evidence type="ECO:0000256" key="7">
    <source>
        <dbReference type="ARBA" id="ARBA00022490"/>
    </source>
</evidence>
<dbReference type="NCBIfam" id="TIGR03188">
    <property type="entry name" value="histidine_hisI"/>
    <property type="match status" value="1"/>
</dbReference>
<dbReference type="PANTHER" id="PTHR42945">
    <property type="entry name" value="HISTIDINE BIOSYNTHESIS BIFUNCTIONAL PROTEIN"/>
    <property type="match status" value="1"/>
</dbReference>
<dbReference type="HAMAP" id="MF_01020">
    <property type="entry name" value="HisE"/>
    <property type="match status" value="1"/>
</dbReference>
<dbReference type="FunFam" id="1.10.287.1080:FF:000002">
    <property type="entry name" value="Histidine biosynthesis bifunctional protein HisIE"/>
    <property type="match status" value="1"/>
</dbReference>